<evidence type="ECO:0000313" key="2">
    <source>
        <dbReference type="EMBL" id="KAJ2898699.1"/>
    </source>
</evidence>
<dbReference type="CDD" id="cd00048">
    <property type="entry name" value="DSRM_SF"/>
    <property type="match status" value="1"/>
</dbReference>
<feature type="region of interest" description="Disordered" evidence="1">
    <location>
        <begin position="230"/>
        <end position="262"/>
    </location>
</feature>
<feature type="compositionally biased region" description="Basic and acidic residues" evidence="1">
    <location>
        <begin position="237"/>
        <end position="249"/>
    </location>
</feature>
<proteinExistence type="predicted"/>
<dbReference type="SUPFAM" id="SSF54768">
    <property type="entry name" value="dsRNA-binding domain-like"/>
    <property type="match status" value="1"/>
</dbReference>
<sequence>MEGIQELSMLISNTKAWIEQQEQAIHVTGQLPNITPAHTGALRLLSLASLPEPDIADENWIGQLLEHHQANPSHPPPKFSEKTVPGPNGTFQWCCTVLVPPHQEPFPRPEDWEKTGHTSIPSWSKKKVAKQYACKCAVQWLSLQASSQGPVGAGKKRTKAAATMTTTRSPSDTTTASPGVQKNPTSNGIVNASSSVPGDNSWWATRQSSPMNGYGGGGGGGGAPLFLAHPPTSEPDEQFHDCEEPRLPGDEASSAPSNRSGPMDMDNELPMTQKVTDLCNQLKLPAPRYDITPCATDANSGAGWHGKHQLFDGYADWGLETPRDLPSRVAIVSGILSKKGCREKVAEEILKALQPVVEERKSNMTRAFGFD</sequence>
<protein>
    <recommendedName>
        <fullName evidence="4">DRBM domain-containing protein</fullName>
    </recommendedName>
</protein>
<feature type="region of interest" description="Disordered" evidence="1">
    <location>
        <begin position="147"/>
        <end position="200"/>
    </location>
</feature>
<name>A0AAD5RMF4_9PEZI</name>
<feature type="compositionally biased region" description="Polar residues" evidence="1">
    <location>
        <begin position="178"/>
        <end position="200"/>
    </location>
</feature>
<feature type="compositionally biased region" description="Low complexity" evidence="1">
    <location>
        <begin position="160"/>
        <end position="177"/>
    </location>
</feature>
<accession>A0AAD5RMF4</accession>
<gene>
    <name evidence="2" type="ORF">MKZ38_003750</name>
</gene>
<keyword evidence="3" id="KW-1185">Reference proteome</keyword>
<dbReference type="EMBL" id="JAKWBI020000220">
    <property type="protein sequence ID" value="KAJ2898699.1"/>
    <property type="molecule type" value="Genomic_DNA"/>
</dbReference>
<dbReference type="Proteomes" id="UP001201980">
    <property type="component" value="Unassembled WGS sequence"/>
</dbReference>
<evidence type="ECO:0008006" key="4">
    <source>
        <dbReference type="Google" id="ProtNLM"/>
    </source>
</evidence>
<comment type="caution">
    <text evidence="2">The sequence shown here is derived from an EMBL/GenBank/DDBJ whole genome shotgun (WGS) entry which is preliminary data.</text>
</comment>
<reference evidence="2" key="1">
    <citation type="submission" date="2022-07" db="EMBL/GenBank/DDBJ databases">
        <title>Draft genome sequence of Zalerion maritima ATCC 34329, a (micro)plastics degrading marine fungus.</title>
        <authorList>
            <person name="Paco A."/>
            <person name="Goncalves M.F.M."/>
            <person name="Rocha-Santos T.A.P."/>
            <person name="Alves A."/>
        </authorList>
    </citation>
    <scope>NUCLEOTIDE SEQUENCE</scope>
    <source>
        <strain evidence="2">ATCC 34329</strain>
    </source>
</reference>
<dbReference type="AlphaFoldDB" id="A0AAD5RMF4"/>
<organism evidence="2 3">
    <name type="scientific">Zalerion maritima</name>
    <dbReference type="NCBI Taxonomy" id="339359"/>
    <lineage>
        <taxon>Eukaryota</taxon>
        <taxon>Fungi</taxon>
        <taxon>Dikarya</taxon>
        <taxon>Ascomycota</taxon>
        <taxon>Pezizomycotina</taxon>
        <taxon>Sordariomycetes</taxon>
        <taxon>Lulworthiomycetidae</taxon>
        <taxon>Lulworthiales</taxon>
        <taxon>Lulworthiaceae</taxon>
        <taxon>Zalerion</taxon>
    </lineage>
</organism>
<evidence type="ECO:0000256" key="1">
    <source>
        <dbReference type="SAM" id="MobiDB-lite"/>
    </source>
</evidence>
<evidence type="ECO:0000313" key="3">
    <source>
        <dbReference type="Proteomes" id="UP001201980"/>
    </source>
</evidence>
<dbReference type="Gene3D" id="3.30.160.20">
    <property type="match status" value="1"/>
</dbReference>